<evidence type="ECO:0000313" key="14">
    <source>
        <dbReference type="EMBL" id="ERP31934.1"/>
    </source>
</evidence>
<dbReference type="GO" id="GO:0006271">
    <property type="term" value="P:DNA strand elongation involved in DNA replication"/>
    <property type="evidence" value="ECO:0007669"/>
    <property type="project" value="TreeGrafter"/>
</dbReference>
<evidence type="ECO:0000256" key="8">
    <source>
        <dbReference type="ARBA" id="ARBA00022932"/>
    </source>
</evidence>
<dbReference type="GO" id="GO:0008408">
    <property type="term" value="F:3'-5' exonuclease activity"/>
    <property type="evidence" value="ECO:0007669"/>
    <property type="project" value="InterPro"/>
</dbReference>
<comment type="subcellular location">
    <subcellularLocation>
        <location evidence="1 10">Cytoplasm</location>
    </subcellularLocation>
</comment>
<dbReference type="GO" id="GO:0003677">
    <property type="term" value="F:DNA binding"/>
    <property type="evidence" value="ECO:0007669"/>
    <property type="project" value="UniProtKB-UniRule"/>
</dbReference>
<dbReference type="GO" id="GO:0005737">
    <property type="term" value="C:cytoplasm"/>
    <property type="evidence" value="ECO:0007669"/>
    <property type="project" value="UniProtKB-SubCell"/>
</dbReference>
<dbReference type="Pfam" id="PF00712">
    <property type="entry name" value="DNA_pol3_beta"/>
    <property type="match status" value="1"/>
</dbReference>
<dbReference type="InterPro" id="IPR022637">
    <property type="entry name" value="DNA_polIII_beta_cen"/>
</dbReference>
<comment type="similarity">
    <text evidence="2 10">Belongs to the beta sliding clamp family.</text>
</comment>
<dbReference type="PIRSF" id="PIRSF000804">
    <property type="entry name" value="DNA_pol_III_b"/>
    <property type="match status" value="1"/>
</dbReference>
<proteinExistence type="inferred from homology"/>
<evidence type="ECO:0000259" key="11">
    <source>
        <dbReference type="Pfam" id="PF00712"/>
    </source>
</evidence>
<keyword evidence="7 10" id="KW-0235">DNA replication</keyword>
<dbReference type="InterPro" id="IPR022635">
    <property type="entry name" value="DNA_polIII_beta_C"/>
</dbReference>
<dbReference type="SUPFAM" id="SSF55979">
    <property type="entry name" value="DNA clamp"/>
    <property type="match status" value="3"/>
</dbReference>
<feature type="domain" description="DNA polymerase III beta sliding clamp central" evidence="12">
    <location>
        <begin position="128"/>
        <end position="242"/>
    </location>
</feature>
<accession>U7D5Z6</accession>
<dbReference type="eggNOG" id="COG0592">
    <property type="taxonomic scope" value="Bacteria"/>
</dbReference>
<dbReference type="Pfam" id="PF02768">
    <property type="entry name" value="DNA_pol3_beta_3"/>
    <property type="match status" value="1"/>
</dbReference>
<dbReference type="PANTHER" id="PTHR30478:SF0">
    <property type="entry name" value="BETA SLIDING CLAMP"/>
    <property type="match status" value="1"/>
</dbReference>
<keyword evidence="9" id="KW-0238">DNA-binding</keyword>
<dbReference type="Pfam" id="PF02767">
    <property type="entry name" value="DNA_pol3_beta_2"/>
    <property type="match status" value="1"/>
</dbReference>
<evidence type="ECO:0000256" key="4">
    <source>
        <dbReference type="ARBA" id="ARBA00022490"/>
    </source>
</evidence>
<organism evidence="14 15">
    <name type="scientific">Chitinivibrio alkaliphilus ACht1</name>
    <dbReference type="NCBI Taxonomy" id="1313304"/>
    <lineage>
        <taxon>Bacteria</taxon>
        <taxon>Pseudomonadati</taxon>
        <taxon>Fibrobacterota</taxon>
        <taxon>Chitinivibrionia</taxon>
        <taxon>Chitinivibrionales</taxon>
        <taxon>Chitinivibrionaceae</taxon>
        <taxon>Chitinivibrio</taxon>
    </lineage>
</organism>
<dbReference type="PANTHER" id="PTHR30478">
    <property type="entry name" value="DNA POLYMERASE III SUBUNIT BETA"/>
    <property type="match status" value="1"/>
</dbReference>
<dbReference type="NCBIfam" id="TIGR00663">
    <property type="entry name" value="dnan"/>
    <property type="match status" value="1"/>
</dbReference>
<evidence type="ECO:0000259" key="13">
    <source>
        <dbReference type="Pfam" id="PF02768"/>
    </source>
</evidence>
<evidence type="ECO:0000256" key="3">
    <source>
        <dbReference type="ARBA" id="ARBA00021035"/>
    </source>
</evidence>
<dbReference type="InterPro" id="IPR022634">
    <property type="entry name" value="DNA_polIII_beta_N"/>
</dbReference>
<dbReference type="Gene3D" id="3.70.10.10">
    <property type="match status" value="1"/>
</dbReference>
<keyword evidence="6 10" id="KW-0548">Nucleotidyltransferase</keyword>
<keyword evidence="5 10" id="KW-0808">Transferase</keyword>
<dbReference type="Proteomes" id="UP000017148">
    <property type="component" value="Unassembled WGS sequence"/>
</dbReference>
<sequence>MNVTVKQKKLYDVLQKVFPIVPSRTSLQVLTNLKLSVTQGLLTIYASDLDNFVQASLTVSTTEDIEIAVDARKFTDIIREMGNDDISLTIENNVLYLENGSGFNCSITGVGLREFPLFPETEFIDKNTISTKLFKSLFTKSSFAVSRDESRGCLCGLFWDIQEKRTGMVATDGHRLGASFTDISFSTNASIILSPKSIGNVLKIAELEDAEDLEFVIQDKYVVFYMDHFRLSTKMIQGPYPDYEKGIPHEFSKRAQVERAILLEAIKRVSTVSNSKNQLIKMIFTEGNLNISAQNREIGGFAEQNIPITYTGDEDLNIGFNSRYLQDILSVMESREIIVNMNNHLKAVTLLPHNSSDTEEGDTSEDIFLIMPLKIFE</sequence>
<gene>
    <name evidence="14" type="ORF">CALK_1153</name>
</gene>
<feature type="domain" description="DNA polymerase III beta sliding clamp N-terminal" evidence="11">
    <location>
        <begin position="1"/>
        <end position="116"/>
    </location>
</feature>
<comment type="caution">
    <text evidence="14">The sequence shown here is derived from an EMBL/GenBank/DDBJ whole genome shotgun (WGS) entry which is preliminary data.</text>
</comment>
<dbReference type="Gene3D" id="3.10.150.10">
    <property type="entry name" value="DNA Polymerase III, subunit A, domain 2"/>
    <property type="match status" value="1"/>
</dbReference>
<dbReference type="InterPro" id="IPR046938">
    <property type="entry name" value="DNA_clamp_sf"/>
</dbReference>
<evidence type="ECO:0000256" key="5">
    <source>
        <dbReference type="ARBA" id="ARBA00022679"/>
    </source>
</evidence>
<evidence type="ECO:0000256" key="1">
    <source>
        <dbReference type="ARBA" id="ARBA00004496"/>
    </source>
</evidence>
<dbReference type="EMBL" id="ASJR01000008">
    <property type="protein sequence ID" value="ERP31934.1"/>
    <property type="molecule type" value="Genomic_DNA"/>
</dbReference>
<comment type="function">
    <text evidence="10">Confers DNA tethering and processivity to DNA polymerases and other proteins. Acts as a clamp, forming a ring around DNA (a reaction catalyzed by the clamp-loading complex) which diffuses in an ATP-independent manner freely and bidirectionally along dsDNA. Initially characterized for its ability to contact the catalytic subunit of DNA polymerase III (Pol III), a complex, multichain enzyme responsible for most of the replicative synthesis in bacteria; Pol III exhibits 3'-5' exonuclease proofreading activity. The beta chain is required for initiation of replication as well as for processivity of DNA replication.</text>
</comment>
<keyword evidence="4 10" id="KW-0963">Cytoplasm</keyword>
<evidence type="ECO:0000256" key="6">
    <source>
        <dbReference type="ARBA" id="ARBA00022695"/>
    </source>
</evidence>
<feature type="domain" description="DNA polymerase III beta sliding clamp C-terminal" evidence="13">
    <location>
        <begin position="247"/>
        <end position="358"/>
    </location>
</feature>
<dbReference type="GO" id="GO:0009360">
    <property type="term" value="C:DNA polymerase III complex"/>
    <property type="evidence" value="ECO:0007669"/>
    <property type="project" value="InterPro"/>
</dbReference>
<dbReference type="SMART" id="SM00480">
    <property type="entry name" value="POL3Bc"/>
    <property type="match status" value="1"/>
</dbReference>
<keyword evidence="8 10" id="KW-0239">DNA-directed DNA polymerase</keyword>
<evidence type="ECO:0000256" key="10">
    <source>
        <dbReference type="PIRNR" id="PIRNR000804"/>
    </source>
</evidence>
<keyword evidence="15" id="KW-1185">Reference proteome</keyword>
<evidence type="ECO:0000256" key="7">
    <source>
        <dbReference type="ARBA" id="ARBA00022705"/>
    </source>
</evidence>
<comment type="subunit">
    <text evidence="10">Forms a ring-shaped head-to-tail homodimer around DNA.</text>
</comment>
<dbReference type="GO" id="GO:0003887">
    <property type="term" value="F:DNA-directed DNA polymerase activity"/>
    <property type="evidence" value="ECO:0007669"/>
    <property type="project" value="UniProtKB-UniRule"/>
</dbReference>
<reference evidence="14 15" key="1">
    <citation type="journal article" date="2013" name="Environ. Microbiol.">
        <title>Genome analysis of Chitinivibrio alkaliphilus gen. nov., sp. nov., a novel extremely haloalkaliphilic anaerobic chitinolytic bacterium from the candidate phylum Termite Group 3.</title>
        <authorList>
            <person name="Sorokin D.Y."/>
            <person name="Gumerov V.M."/>
            <person name="Rakitin A.L."/>
            <person name="Beletsky A.V."/>
            <person name="Damste J.S."/>
            <person name="Muyzer G."/>
            <person name="Mardanov A.V."/>
            <person name="Ravin N.V."/>
        </authorList>
    </citation>
    <scope>NUCLEOTIDE SEQUENCE [LARGE SCALE GENOMIC DNA]</scope>
    <source>
        <strain evidence="14 15">ACht1</strain>
    </source>
</reference>
<dbReference type="InterPro" id="IPR001001">
    <property type="entry name" value="DNA_polIII_beta"/>
</dbReference>
<evidence type="ECO:0000256" key="2">
    <source>
        <dbReference type="ARBA" id="ARBA00010752"/>
    </source>
</evidence>
<protein>
    <recommendedName>
        <fullName evidence="3 10">Beta sliding clamp</fullName>
    </recommendedName>
</protein>
<evidence type="ECO:0000256" key="9">
    <source>
        <dbReference type="ARBA" id="ARBA00023125"/>
    </source>
</evidence>
<evidence type="ECO:0000259" key="12">
    <source>
        <dbReference type="Pfam" id="PF02767"/>
    </source>
</evidence>
<evidence type="ECO:0000313" key="15">
    <source>
        <dbReference type="Proteomes" id="UP000017148"/>
    </source>
</evidence>
<name>U7D5Z6_9BACT</name>
<dbReference type="AlphaFoldDB" id="U7D5Z6"/>
<dbReference type="CDD" id="cd00140">
    <property type="entry name" value="beta_clamp"/>
    <property type="match status" value="1"/>
</dbReference>
<dbReference type="STRING" id="1313304.CALK_1153"/>